<keyword evidence="3" id="KW-1185">Reference proteome</keyword>
<name>A0ABU3WKJ5_9NOCA</name>
<dbReference type="InterPro" id="IPR014710">
    <property type="entry name" value="RmlC-like_jellyroll"/>
</dbReference>
<feature type="domain" description="Cupin type-2" evidence="1">
    <location>
        <begin position="73"/>
        <end position="116"/>
    </location>
</feature>
<sequence>MSQNPSVSTEQDSSTAGVTRIEGLADLNAQSGDTPRIERLAAGPGATVVRLSFTAGQTMEEHRAGFPILVSGAAGHVTFEVGGESIELVPGTAVHVEAGIMHRLVANEDSVVTLVVLR</sequence>
<dbReference type="CDD" id="cd02230">
    <property type="entry name" value="cupin_HP0902-like"/>
    <property type="match status" value="1"/>
</dbReference>
<organism evidence="2 3">
    <name type="scientific">Rhodococcus zopfii</name>
    <dbReference type="NCBI Taxonomy" id="43772"/>
    <lineage>
        <taxon>Bacteria</taxon>
        <taxon>Bacillati</taxon>
        <taxon>Actinomycetota</taxon>
        <taxon>Actinomycetes</taxon>
        <taxon>Mycobacteriales</taxon>
        <taxon>Nocardiaceae</taxon>
        <taxon>Rhodococcus</taxon>
    </lineage>
</organism>
<dbReference type="SUPFAM" id="SSF51182">
    <property type="entry name" value="RmlC-like cupins"/>
    <property type="match status" value="1"/>
</dbReference>
<dbReference type="Proteomes" id="UP001275440">
    <property type="component" value="Unassembled WGS sequence"/>
</dbReference>
<dbReference type="PANTHER" id="PTHR37694:SF1">
    <property type="entry name" value="SLR8022 PROTEIN"/>
    <property type="match status" value="1"/>
</dbReference>
<accession>A0ABU3WKJ5</accession>
<proteinExistence type="predicted"/>
<comment type="caution">
    <text evidence="2">The sequence shown here is derived from an EMBL/GenBank/DDBJ whole genome shotgun (WGS) entry which is preliminary data.</text>
</comment>
<evidence type="ECO:0000313" key="2">
    <source>
        <dbReference type="EMBL" id="MDV2474485.1"/>
    </source>
</evidence>
<reference evidence="2 3" key="1">
    <citation type="submission" date="2019-10" db="EMBL/GenBank/DDBJ databases">
        <title>Draft Genome Assembly of Rhodococcus zopfii DSM44189.</title>
        <authorList>
            <person name="Sutton J.M."/>
            <person name="Akob D.M."/>
            <person name="Bushman T.J."/>
        </authorList>
    </citation>
    <scope>NUCLEOTIDE SEQUENCE [LARGE SCALE GENOMIC DNA]</scope>
    <source>
        <strain evidence="2 3">DSM 44189</strain>
    </source>
</reference>
<protein>
    <submittedName>
        <fullName evidence="2">Cupin</fullName>
    </submittedName>
</protein>
<dbReference type="Pfam" id="PF07883">
    <property type="entry name" value="Cupin_2"/>
    <property type="match status" value="1"/>
</dbReference>
<dbReference type="InterPro" id="IPR013096">
    <property type="entry name" value="Cupin_2"/>
</dbReference>
<dbReference type="RefSeq" id="WP_138996269.1">
    <property type="nucleotide sequence ID" value="NZ_VBRU01000001.1"/>
</dbReference>
<dbReference type="Gene3D" id="2.60.120.10">
    <property type="entry name" value="Jelly Rolls"/>
    <property type="match status" value="1"/>
</dbReference>
<evidence type="ECO:0000259" key="1">
    <source>
        <dbReference type="Pfam" id="PF07883"/>
    </source>
</evidence>
<evidence type="ECO:0000313" key="3">
    <source>
        <dbReference type="Proteomes" id="UP001275440"/>
    </source>
</evidence>
<gene>
    <name evidence="2" type="ORF">F8M49_01950</name>
</gene>
<dbReference type="PANTHER" id="PTHR37694">
    <property type="entry name" value="SLR8022 PROTEIN"/>
    <property type="match status" value="1"/>
</dbReference>
<dbReference type="InterPro" id="IPR011051">
    <property type="entry name" value="RmlC_Cupin_sf"/>
</dbReference>
<dbReference type="EMBL" id="WBMO01000001">
    <property type="protein sequence ID" value="MDV2474485.1"/>
    <property type="molecule type" value="Genomic_DNA"/>
</dbReference>